<keyword evidence="2 4" id="KW-0863">Zinc-finger</keyword>
<dbReference type="PANTHER" id="PTHR14155:SF632">
    <property type="entry name" value="RING-H2 FINGER PROTEIN ATL17-RELATED"/>
    <property type="match status" value="1"/>
</dbReference>
<keyword evidence="6" id="KW-0472">Membrane</keyword>
<dbReference type="OrthoDB" id="8062037at2759"/>
<accession>A0A6A5XGD5</accession>
<sequence length="283" mass="31864">MQAIKMRHEITSLASHALEARRIENTDSGAKENHNLSPTAIGFLVPLFIVFLIGPFMCVYFVRRRQTSRRQPGNEPRQERASKTRKPADSRDEARKKLESATEISSLSSQTASTTSCVSDDCEKTACTEVISILEKECAICLSTLHSPAPPAPAKIQHHRNDSTNTTTTDTPSPNPESLYNLSPSSSLSIHETLEKPEQILRLKVCGHEFHEECLVSWCRIRKYSCPICRAAYYVVPEEKEKDAGQMVEERVVRERDMEEGNAGIRSDSAAMREEGRSQEMRR</sequence>
<feature type="transmembrane region" description="Helical" evidence="6">
    <location>
        <begin position="40"/>
        <end position="62"/>
    </location>
</feature>
<gene>
    <name evidence="8" type="ORF">BU24DRAFT_465568</name>
</gene>
<evidence type="ECO:0000256" key="6">
    <source>
        <dbReference type="SAM" id="Phobius"/>
    </source>
</evidence>
<dbReference type="UniPathway" id="UPA00143"/>
<dbReference type="Gene3D" id="3.30.40.10">
    <property type="entry name" value="Zinc/RING finger domain, C3HC4 (zinc finger)"/>
    <property type="match status" value="1"/>
</dbReference>
<dbReference type="InterPro" id="IPR013083">
    <property type="entry name" value="Znf_RING/FYVE/PHD"/>
</dbReference>
<dbReference type="Proteomes" id="UP000799778">
    <property type="component" value="Unassembled WGS sequence"/>
</dbReference>
<dbReference type="EMBL" id="ML978073">
    <property type="protein sequence ID" value="KAF2011993.1"/>
    <property type="molecule type" value="Genomic_DNA"/>
</dbReference>
<evidence type="ECO:0000256" key="2">
    <source>
        <dbReference type="ARBA" id="ARBA00022771"/>
    </source>
</evidence>
<dbReference type="SUPFAM" id="SSF57850">
    <property type="entry name" value="RING/U-box"/>
    <property type="match status" value="1"/>
</dbReference>
<dbReference type="GO" id="GO:0008270">
    <property type="term" value="F:zinc ion binding"/>
    <property type="evidence" value="ECO:0007669"/>
    <property type="project" value="UniProtKB-KW"/>
</dbReference>
<dbReference type="InterPro" id="IPR053238">
    <property type="entry name" value="RING-H2_zinc_finger"/>
</dbReference>
<dbReference type="GO" id="GO:0016567">
    <property type="term" value="P:protein ubiquitination"/>
    <property type="evidence" value="ECO:0007669"/>
    <property type="project" value="UniProtKB-UniPathway"/>
</dbReference>
<evidence type="ECO:0000256" key="5">
    <source>
        <dbReference type="SAM" id="MobiDB-lite"/>
    </source>
</evidence>
<dbReference type="CDD" id="cd16448">
    <property type="entry name" value="RING-H2"/>
    <property type="match status" value="1"/>
</dbReference>
<dbReference type="AlphaFoldDB" id="A0A6A5XGD5"/>
<evidence type="ECO:0000256" key="3">
    <source>
        <dbReference type="ARBA" id="ARBA00022833"/>
    </source>
</evidence>
<evidence type="ECO:0000313" key="8">
    <source>
        <dbReference type="EMBL" id="KAF2011993.1"/>
    </source>
</evidence>
<keyword evidence="3" id="KW-0862">Zinc</keyword>
<dbReference type="GeneID" id="54289683"/>
<reference evidence="8" key="1">
    <citation type="journal article" date="2020" name="Stud. Mycol.">
        <title>101 Dothideomycetes genomes: a test case for predicting lifestyles and emergence of pathogens.</title>
        <authorList>
            <person name="Haridas S."/>
            <person name="Albert R."/>
            <person name="Binder M."/>
            <person name="Bloem J."/>
            <person name="Labutti K."/>
            <person name="Salamov A."/>
            <person name="Andreopoulos B."/>
            <person name="Baker S."/>
            <person name="Barry K."/>
            <person name="Bills G."/>
            <person name="Bluhm B."/>
            <person name="Cannon C."/>
            <person name="Castanera R."/>
            <person name="Culley D."/>
            <person name="Daum C."/>
            <person name="Ezra D."/>
            <person name="Gonzalez J."/>
            <person name="Henrissat B."/>
            <person name="Kuo A."/>
            <person name="Liang C."/>
            <person name="Lipzen A."/>
            <person name="Lutzoni F."/>
            <person name="Magnuson J."/>
            <person name="Mondo S."/>
            <person name="Nolan M."/>
            <person name="Ohm R."/>
            <person name="Pangilinan J."/>
            <person name="Park H.-J."/>
            <person name="Ramirez L."/>
            <person name="Alfaro M."/>
            <person name="Sun H."/>
            <person name="Tritt A."/>
            <person name="Yoshinaga Y."/>
            <person name="Zwiers L.-H."/>
            <person name="Turgeon B."/>
            <person name="Goodwin S."/>
            <person name="Spatafora J."/>
            <person name="Crous P."/>
            <person name="Grigoriev I."/>
        </authorList>
    </citation>
    <scope>NUCLEOTIDE SEQUENCE</scope>
    <source>
        <strain evidence="8">CBS 175.79</strain>
    </source>
</reference>
<dbReference type="InterPro" id="IPR001841">
    <property type="entry name" value="Znf_RING"/>
</dbReference>
<feature type="compositionally biased region" description="Basic and acidic residues" evidence="5">
    <location>
        <begin position="76"/>
        <end position="100"/>
    </location>
</feature>
<dbReference type="PANTHER" id="PTHR14155">
    <property type="entry name" value="RING FINGER DOMAIN-CONTAINING"/>
    <property type="match status" value="1"/>
</dbReference>
<evidence type="ECO:0000256" key="1">
    <source>
        <dbReference type="ARBA" id="ARBA00022723"/>
    </source>
</evidence>
<feature type="region of interest" description="Disordered" evidence="5">
    <location>
        <begin position="242"/>
        <end position="283"/>
    </location>
</feature>
<keyword evidence="1" id="KW-0479">Metal-binding</keyword>
<protein>
    <recommendedName>
        <fullName evidence="7">RING-type domain-containing protein</fullName>
    </recommendedName>
</protein>
<evidence type="ECO:0000313" key="9">
    <source>
        <dbReference type="Proteomes" id="UP000799778"/>
    </source>
</evidence>
<feature type="domain" description="RING-type" evidence="7">
    <location>
        <begin position="138"/>
        <end position="230"/>
    </location>
</feature>
<dbReference type="PROSITE" id="PS50089">
    <property type="entry name" value="ZF_RING_2"/>
    <property type="match status" value="1"/>
</dbReference>
<feature type="compositionally biased region" description="Low complexity" evidence="5">
    <location>
        <begin position="163"/>
        <end position="178"/>
    </location>
</feature>
<feature type="compositionally biased region" description="Basic and acidic residues" evidence="5">
    <location>
        <begin position="242"/>
        <end position="259"/>
    </location>
</feature>
<evidence type="ECO:0000256" key="4">
    <source>
        <dbReference type="PROSITE-ProRule" id="PRU00175"/>
    </source>
</evidence>
<keyword evidence="9" id="KW-1185">Reference proteome</keyword>
<organism evidence="8 9">
    <name type="scientific">Aaosphaeria arxii CBS 175.79</name>
    <dbReference type="NCBI Taxonomy" id="1450172"/>
    <lineage>
        <taxon>Eukaryota</taxon>
        <taxon>Fungi</taxon>
        <taxon>Dikarya</taxon>
        <taxon>Ascomycota</taxon>
        <taxon>Pezizomycotina</taxon>
        <taxon>Dothideomycetes</taxon>
        <taxon>Pleosporomycetidae</taxon>
        <taxon>Pleosporales</taxon>
        <taxon>Pleosporales incertae sedis</taxon>
        <taxon>Aaosphaeria</taxon>
    </lineage>
</organism>
<dbReference type="SMART" id="SM00184">
    <property type="entry name" value="RING"/>
    <property type="match status" value="1"/>
</dbReference>
<evidence type="ECO:0000259" key="7">
    <source>
        <dbReference type="PROSITE" id="PS50089"/>
    </source>
</evidence>
<keyword evidence="6" id="KW-0812">Transmembrane</keyword>
<dbReference type="RefSeq" id="XP_033380332.1">
    <property type="nucleotide sequence ID" value="XM_033532286.1"/>
</dbReference>
<name>A0A6A5XGD5_9PLEO</name>
<keyword evidence="6" id="KW-1133">Transmembrane helix</keyword>
<feature type="region of interest" description="Disordered" evidence="5">
    <location>
        <begin position="151"/>
        <end position="178"/>
    </location>
</feature>
<feature type="compositionally biased region" description="Basic and acidic residues" evidence="5">
    <location>
        <begin position="271"/>
        <end position="283"/>
    </location>
</feature>
<feature type="region of interest" description="Disordered" evidence="5">
    <location>
        <begin position="67"/>
        <end position="110"/>
    </location>
</feature>
<proteinExistence type="predicted"/>
<dbReference type="Pfam" id="PF13639">
    <property type="entry name" value="zf-RING_2"/>
    <property type="match status" value="1"/>
</dbReference>